<name>A0A420IPD4_9PEZI</name>
<proteinExistence type="predicted"/>
<evidence type="ECO:0000313" key="2">
    <source>
        <dbReference type="EMBL" id="RKF76393.1"/>
    </source>
</evidence>
<evidence type="ECO:0000256" key="1">
    <source>
        <dbReference type="SAM" id="MobiDB-lite"/>
    </source>
</evidence>
<feature type="compositionally biased region" description="Basic and acidic residues" evidence="1">
    <location>
        <begin position="58"/>
        <end position="84"/>
    </location>
</feature>
<accession>A0A420IPD4</accession>
<comment type="caution">
    <text evidence="2">The sequence shown here is derived from an EMBL/GenBank/DDBJ whole genome shotgun (WGS) entry which is preliminary data.</text>
</comment>
<feature type="compositionally biased region" description="Basic residues" evidence="1">
    <location>
        <begin position="33"/>
        <end position="49"/>
    </location>
</feature>
<dbReference type="Proteomes" id="UP000285326">
    <property type="component" value="Unassembled WGS sequence"/>
</dbReference>
<evidence type="ECO:0000313" key="3">
    <source>
        <dbReference type="Proteomes" id="UP000285326"/>
    </source>
</evidence>
<dbReference type="AlphaFoldDB" id="A0A420IPD4"/>
<gene>
    <name evidence="2" type="ORF">GcM1_227033</name>
</gene>
<feature type="region of interest" description="Disordered" evidence="1">
    <location>
        <begin position="1"/>
        <end position="84"/>
    </location>
</feature>
<protein>
    <submittedName>
        <fullName evidence="2">Uncharacterized protein</fullName>
    </submittedName>
</protein>
<reference evidence="2 3" key="1">
    <citation type="journal article" date="2018" name="BMC Genomics">
        <title>Comparative genome analyses reveal sequence features reflecting distinct modes of host-adaptation between dicot and monocot powdery mildew.</title>
        <authorList>
            <person name="Wu Y."/>
            <person name="Ma X."/>
            <person name="Pan Z."/>
            <person name="Kale S.D."/>
            <person name="Song Y."/>
            <person name="King H."/>
            <person name="Zhang Q."/>
            <person name="Presley C."/>
            <person name="Deng X."/>
            <person name="Wei C.I."/>
            <person name="Xiao S."/>
        </authorList>
    </citation>
    <scope>NUCLEOTIDE SEQUENCE [LARGE SCALE GENOMIC DNA]</scope>
    <source>
        <strain evidence="2">UMSG1</strain>
    </source>
</reference>
<organism evidence="2 3">
    <name type="scientific">Golovinomyces cichoracearum</name>
    <dbReference type="NCBI Taxonomy" id="62708"/>
    <lineage>
        <taxon>Eukaryota</taxon>
        <taxon>Fungi</taxon>
        <taxon>Dikarya</taxon>
        <taxon>Ascomycota</taxon>
        <taxon>Pezizomycotina</taxon>
        <taxon>Leotiomycetes</taxon>
        <taxon>Erysiphales</taxon>
        <taxon>Erysiphaceae</taxon>
        <taxon>Golovinomyces</taxon>
    </lineage>
</organism>
<sequence>MKSQEAAFRSASKLSRKSKKSKISEPVSAPTPRKIKKNAARNERRKAARKTASMLKAVQEHDANQDGDNSKTSKSDKSKNVDEL</sequence>
<dbReference type="EMBL" id="MCBS01022753">
    <property type="protein sequence ID" value="RKF76393.1"/>
    <property type="molecule type" value="Genomic_DNA"/>
</dbReference>